<sequence>MHKVANRSLLLTLLSLSLALVLTQAGLKGYATLAAKAKEQNAITDSVVRWKHSYLALAGTQERWGKTYRAASTIPDMLSLVALMDLPAYGLRASTDTLVLKTAEQLKANNIELGLTKLCLGTAAEHFVVEAGSYDALLRGLDKLAHRADVVVDNVSIVGEKEVPQAKLGELCLLFRSE</sequence>
<dbReference type="AlphaFoldDB" id="A0A6A7N7C7"/>
<dbReference type="Proteomes" id="UP000440498">
    <property type="component" value="Unassembled WGS sequence"/>
</dbReference>
<dbReference type="RefSeq" id="WP_152840052.1">
    <property type="nucleotide sequence ID" value="NZ_WHUG01000009.1"/>
</dbReference>
<gene>
    <name evidence="1" type="ORF">GEV02_21735</name>
</gene>
<organism evidence="1 2">
    <name type="scientific">Rugamonas aquatica</name>
    <dbReference type="NCBI Taxonomy" id="2743357"/>
    <lineage>
        <taxon>Bacteria</taxon>
        <taxon>Pseudomonadati</taxon>
        <taxon>Pseudomonadota</taxon>
        <taxon>Betaproteobacteria</taxon>
        <taxon>Burkholderiales</taxon>
        <taxon>Oxalobacteraceae</taxon>
        <taxon>Telluria group</taxon>
        <taxon>Rugamonas</taxon>
    </lineage>
</organism>
<comment type="caution">
    <text evidence="1">The sequence shown here is derived from an EMBL/GenBank/DDBJ whole genome shotgun (WGS) entry which is preliminary data.</text>
</comment>
<keyword evidence="2" id="KW-1185">Reference proteome</keyword>
<dbReference type="EMBL" id="WHUG01000009">
    <property type="protein sequence ID" value="MQA40762.1"/>
    <property type="molecule type" value="Genomic_DNA"/>
</dbReference>
<protein>
    <submittedName>
        <fullName evidence="1">Uncharacterized protein</fullName>
    </submittedName>
</protein>
<accession>A0A6A7N7C7</accession>
<evidence type="ECO:0000313" key="1">
    <source>
        <dbReference type="EMBL" id="MQA40762.1"/>
    </source>
</evidence>
<proteinExistence type="predicted"/>
<name>A0A6A7N7C7_9BURK</name>
<reference evidence="1 2" key="1">
    <citation type="submission" date="2019-10" db="EMBL/GenBank/DDBJ databases">
        <title>Two novel species isolated from a subtropical stream in China.</title>
        <authorList>
            <person name="Lu H."/>
        </authorList>
    </citation>
    <scope>NUCLEOTIDE SEQUENCE [LARGE SCALE GENOMIC DNA]</scope>
    <source>
        <strain evidence="1 2">FT29W</strain>
    </source>
</reference>
<evidence type="ECO:0000313" key="2">
    <source>
        <dbReference type="Proteomes" id="UP000440498"/>
    </source>
</evidence>